<dbReference type="InterPro" id="IPR050483">
    <property type="entry name" value="CoA-transferase_III_domain"/>
</dbReference>
<evidence type="ECO:0000313" key="3">
    <source>
        <dbReference type="Proteomes" id="UP000547528"/>
    </source>
</evidence>
<dbReference type="InterPro" id="IPR023606">
    <property type="entry name" value="CoA-Trfase_III_dom_1_sf"/>
</dbReference>
<dbReference type="PANTHER" id="PTHR48207:SF3">
    <property type="entry name" value="SUCCINATE--HYDROXYMETHYLGLUTARATE COA-TRANSFERASE"/>
    <property type="match status" value="1"/>
</dbReference>
<keyword evidence="1 2" id="KW-0808">Transferase</keyword>
<name>A0A7W5U2G3_9MICC</name>
<dbReference type="InterPro" id="IPR003673">
    <property type="entry name" value="CoA-Trfase_fam_III"/>
</dbReference>
<dbReference type="SUPFAM" id="SSF89796">
    <property type="entry name" value="CoA-transferase family III (CaiB/BaiF)"/>
    <property type="match status" value="1"/>
</dbReference>
<dbReference type="RefSeq" id="WP_183358344.1">
    <property type="nucleotide sequence ID" value="NZ_BAABKR010000016.1"/>
</dbReference>
<gene>
    <name evidence="2" type="ORF">FHX47_001544</name>
</gene>
<protein>
    <submittedName>
        <fullName evidence="2">Crotonobetainyl-CoA:carnitine CoA-transferase CaiB-like acyl-CoA transferase</fullName>
    </submittedName>
</protein>
<proteinExistence type="predicted"/>
<dbReference type="InterPro" id="IPR044855">
    <property type="entry name" value="CoA-Trfase_III_dom3_sf"/>
</dbReference>
<dbReference type="EMBL" id="JACIBT010000005">
    <property type="protein sequence ID" value="MBB3667921.1"/>
    <property type="molecule type" value="Genomic_DNA"/>
</dbReference>
<comment type="caution">
    <text evidence="2">The sequence shown here is derived from an EMBL/GenBank/DDBJ whole genome shotgun (WGS) entry which is preliminary data.</text>
</comment>
<dbReference type="AlphaFoldDB" id="A0A7W5U2G3"/>
<organism evidence="2 3">
    <name type="scientific">Garicola koreensis</name>
    <dbReference type="NCBI Taxonomy" id="1262554"/>
    <lineage>
        <taxon>Bacteria</taxon>
        <taxon>Bacillati</taxon>
        <taxon>Actinomycetota</taxon>
        <taxon>Actinomycetes</taxon>
        <taxon>Micrococcales</taxon>
        <taxon>Micrococcaceae</taxon>
        <taxon>Garicola</taxon>
    </lineage>
</organism>
<sequence length="393" mass="42126">MNSHTEAVAAQSTGPLEGVVVVDLSRVLAGPYATMLLADLGATVIKVESPQGDETRTWRPPERDGESTYFQSVNRNKRSIALDLGDAADRDVVDKLLSRADVLVENFKPGGLARFGLDYESVHARFPQLVYASLSGFGFEGPGAALPGYDVLVQGASGLMHVTGEADGRPMKAGVAVADVIAGLHLQSAILAALHERSRSGHGQQVRANLMSSMLSGLVNQTSAAVNTGVSPRRMGNEHPSLFPYGPFATAEGQIMIACGNSAQFIRLCHAVGCPEAADDPRWGSMSGRNANRGELREVLEQQLRQQGPQHWSAVLREAGVPCAPINDVVDSLDFAEGLGLRPRVTVEREDGTASSSIAHPVQWSRSSVAYHTAPPRIDEHRQWVLNWLEAQS</sequence>
<evidence type="ECO:0000256" key="1">
    <source>
        <dbReference type="ARBA" id="ARBA00022679"/>
    </source>
</evidence>
<reference evidence="2 3" key="1">
    <citation type="submission" date="2020-08" db="EMBL/GenBank/DDBJ databases">
        <title>Sequencing the genomes of 1000 actinobacteria strains.</title>
        <authorList>
            <person name="Klenk H.-P."/>
        </authorList>
    </citation>
    <scope>NUCLEOTIDE SEQUENCE [LARGE SCALE GENOMIC DNA]</scope>
    <source>
        <strain evidence="2 3">DSM 28238</strain>
    </source>
</reference>
<accession>A0A7W5U2G3</accession>
<keyword evidence="3" id="KW-1185">Reference proteome</keyword>
<dbReference type="PANTHER" id="PTHR48207">
    <property type="entry name" value="SUCCINATE--HYDROXYMETHYLGLUTARATE COA-TRANSFERASE"/>
    <property type="match status" value="1"/>
</dbReference>
<dbReference type="Gene3D" id="3.40.50.10540">
    <property type="entry name" value="Crotonobetainyl-coa:carnitine coa-transferase, domain 1"/>
    <property type="match status" value="1"/>
</dbReference>
<dbReference type="Pfam" id="PF02515">
    <property type="entry name" value="CoA_transf_3"/>
    <property type="match status" value="1"/>
</dbReference>
<dbReference type="Gene3D" id="3.30.1540.10">
    <property type="entry name" value="formyl-coa transferase, domain 3"/>
    <property type="match status" value="1"/>
</dbReference>
<dbReference type="GO" id="GO:0008410">
    <property type="term" value="F:CoA-transferase activity"/>
    <property type="evidence" value="ECO:0007669"/>
    <property type="project" value="TreeGrafter"/>
</dbReference>
<dbReference type="Proteomes" id="UP000547528">
    <property type="component" value="Unassembled WGS sequence"/>
</dbReference>
<evidence type="ECO:0000313" key="2">
    <source>
        <dbReference type="EMBL" id="MBB3667921.1"/>
    </source>
</evidence>